<feature type="transmembrane region" description="Helical" evidence="4">
    <location>
        <begin position="62"/>
        <end position="80"/>
    </location>
</feature>
<gene>
    <name evidence="6" type="ORF">V1479_08210</name>
</gene>
<keyword evidence="3 4" id="KW-0472">Membrane</keyword>
<dbReference type="Pfam" id="PF06779">
    <property type="entry name" value="MFS_4"/>
    <property type="match status" value="1"/>
</dbReference>
<feature type="transmembrane region" description="Helical" evidence="4">
    <location>
        <begin position="193"/>
        <end position="219"/>
    </location>
</feature>
<dbReference type="PROSITE" id="PS50850">
    <property type="entry name" value="MFS"/>
    <property type="match status" value="1"/>
</dbReference>
<dbReference type="InterPro" id="IPR020846">
    <property type="entry name" value="MFS_dom"/>
</dbReference>
<dbReference type="RefSeq" id="WP_368802481.1">
    <property type="nucleotide sequence ID" value="NZ_JAZHFV010000002.1"/>
</dbReference>
<reference evidence="6 7" key="1">
    <citation type="submission" date="2024-01" db="EMBL/GenBank/DDBJ databases">
        <title>New evidence supports the origin of RcGTA from prophage.</title>
        <authorList>
            <person name="Xu Y."/>
            <person name="Liu B."/>
            <person name="Chen F."/>
        </authorList>
    </citation>
    <scope>NUCLEOTIDE SEQUENCE [LARGE SCALE GENOMIC DNA]</scope>
    <source>
        <strain evidence="6 7">CBW1107-2</strain>
    </source>
</reference>
<accession>A0ABV3WRJ7</accession>
<dbReference type="CDD" id="cd06180">
    <property type="entry name" value="MFS_YjiJ"/>
    <property type="match status" value="1"/>
</dbReference>
<dbReference type="PANTHER" id="PTHR23537">
    <property type="match status" value="1"/>
</dbReference>
<evidence type="ECO:0000313" key="7">
    <source>
        <dbReference type="Proteomes" id="UP001559025"/>
    </source>
</evidence>
<evidence type="ECO:0000259" key="5">
    <source>
        <dbReference type="PROSITE" id="PS50850"/>
    </source>
</evidence>
<evidence type="ECO:0000256" key="1">
    <source>
        <dbReference type="ARBA" id="ARBA00022692"/>
    </source>
</evidence>
<sequence>MIAMAVAMGIGRFVYTPILPGMMDGLGLSASDAGLIASANYAGYLAGAILAAGNWGQGRERAIAMAGLAASTVLAAAMGLTESVALFLAIRFLAGVASAFVMIFLSTIIFSRLAAGGRNDLQAWHFGGVGAGIAVSSVMTGALLLAGAEWQASWLWSGVLSAAGFAVVFWLVDKGPAAAQRPVAEPAMPMSPAMVRIILAYGLFGFGYIVTATFLVAIVRQGDAGRLFESVVWFATGLAGFFSVWLWGKAVRRRGLATIFAAGCVVEAVGVAASVSVGGYAGPLIAGVLLGGTFIAVTAFGLQLGRQLAGEAPRRVLALMTAAFGLGQILGPIVAGLVADRTGSFTAPSLLAAATLLLSAIIGYGVRPQT</sequence>
<feature type="transmembrane region" description="Helical" evidence="4">
    <location>
        <begin position="86"/>
        <end position="111"/>
    </location>
</feature>
<feature type="transmembrane region" description="Helical" evidence="4">
    <location>
        <begin position="284"/>
        <end position="304"/>
    </location>
</feature>
<comment type="caution">
    <text evidence="6">The sequence shown here is derived from an EMBL/GenBank/DDBJ whole genome shotgun (WGS) entry which is preliminary data.</text>
</comment>
<keyword evidence="1 4" id="KW-0812">Transmembrane</keyword>
<feature type="transmembrane region" description="Helical" evidence="4">
    <location>
        <begin position="123"/>
        <end position="148"/>
    </location>
</feature>
<feature type="transmembrane region" description="Helical" evidence="4">
    <location>
        <begin position="33"/>
        <end position="55"/>
    </location>
</feature>
<evidence type="ECO:0000256" key="4">
    <source>
        <dbReference type="SAM" id="Phobius"/>
    </source>
</evidence>
<dbReference type="PANTHER" id="PTHR23537:SF1">
    <property type="entry name" value="SUGAR TRANSPORTER"/>
    <property type="match status" value="1"/>
</dbReference>
<feature type="transmembrane region" description="Helical" evidence="4">
    <location>
        <begin position="345"/>
        <end position="366"/>
    </location>
</feature>
<dbReference type="Gene3D" id="1.20.1250.20">
    <property type="entry name" value="MFS general substrate transporter like domains"/>
    <property type="match status" value="2"/>
</dbReference>
<organism evidence="6 7">
    <name type="scientific">Neoaquamicrobium sediminum</name>
    <dbReference type="NCBI Taxonomy" id="1849104"/>
    <lineage>
        <taxon>Bacteria</taxon>
        <taxon>Pseudomonadati</taxon>
        <taxon>Pseudomonadota</taxon>
        <taxon>Alphaproteobacteria</taxon>
        <taxon>Hyphomicrobiales</taxon>
        <taxon>Phyllobacteriaceae</taxon>
        <taxon>Neoaquamicrobium</taxon>
    </lineage>
</organism>
<feature type="transmembrane region" description="Helical" evidence="4">
    <location>
        <begin position="316"/>
        <end position="339"/>
    </location>
</feature>
<dbReference type="EMBL" id="JAZHFV010000002">
    <property type="protein sequence ID" value="MEX4007285.1"/>
    <property type="molecule type" value="Genomic_DNA"/>
</dbReference>
<keyword evidence="2 4" id="KW-1133">Transmembrane helix</keyword>
<feature type="transmembrane region" description="Helical" evidence="4">
    <location>
        <begin position="231"/>
        <end position="248"/>
    </location>
</feature>
<feature type="transmembrane region" description="Helical" evidence="4">
    <location>
        <begin position="255"/>
        <end position="278"/>
    </location>
</feature>
<name>A0ABV3WRJ7_9HYPH</name>
<feature type="domain" description="Major facilitator superfamily (MFS) profile" evidence="5">
    <location>
        <begin position="1"/>
        <end position="370"/>
    </location>
</feature>
<dbReference type="SUPFAM" id="SSF103473">
    <property type="entry name" value="MFS general substrate transporter"/>
    <property type="match status" value="1"/>
</dbReference>
<dbReference type="Proteomes" id="UP001559025">
    <property type="component" value="Unassembled WGS sequence"/>
</dbReference>
<evidence type="ECO:0000256" key="2">
    <source>
        <dbReference type="ARBA" id="ARBA00022989"/>
    </source>
</evidence>
<proteinExistence type="predicted"/>
<dbReference type="InterPro" id="IPR036259">
    <property type="entry name" value="MFS_trans_sf"/>
</dbReference>
<dbReference type="InterPro" id="IPR010645">
    <property type="entry name" value="MFS_4"/>
</dbReference>
<evidence type="ECO:0000256" key="3">
    <source>
        <dbReference type="ARBA" id="ARBA00023136"/>
    </source>
</evidence>
<feature type="transmembrane region" description="Helical" evidence="4">
    <location>
        <begin position="154"/>
        <end position="172"/>
    </location>
</feature>
<keyword evidence="7" id="KW-1185">Reference proteome</keyword>
<evidence type="ECO:0000313" key="6">
    <source>
        <dbReference type="EMBL" id="MEX4007285.1"/>
    </source>
</evidence>
<protein>
    <submittedName>
        <fullName evidence="6">YbfB/YjiJ family MFS transporter</fullName>
    </submittedName>
</protein>